<feature type="region of interest" description="Disordered" evidence="3">
    <location>
        <begin position="377"/>
        <end position="401"/>
    </location>
</feature>
<protein>
    <recommendedName>
        <fullName evidence="8">MutL C-terminal dimerisation domain-containing protein</fullName>
    </recommendedName>
</protein>
<dbReference type="InterPro" id="IPR013507">
    <property type="entry name" value="DNA_mismatch_S5_2-like"/>
</dbReference>
<dbReference type="PROSITE" id="PS00058">
    <property type="entry name" value="DNA_MISMATCH_REPAIR_1"/>
    <property type="match status" value="1"/>
</dbReference>
<evidence type="ECO:0000256" key="3">
    <source>
        <dbReference type="SAM" id="MobiDB-lite"/>
    </source>
</evidence>
<feature type="domain" description="DNA mismatch repair protein S5" evidence="5">
    <location>
        <begin position="223"/>
        <end position="368"/>
    </location>
</feature>
<feature type="region of interest" description="Disordered" evidence="3">
    <location>
        <begin position="443"/>
        <end position="510"/>
    </location>
</feature>
<dbReference type="InterPro" id="IPR042120">
    <property type="entry name" value="MutL_C_dimsub"/>
</dbReference>
<evidence type="ECO:0000313" key="6">
    <source>
        <dbReference type="EMBL" id="TFK20356.1"/>
    </source>
</evidence>
<sequence>METLSVPTQARLRSTQIITSLPQLVSELLQNALDAGATTVEIGLNCRDWTCLVKDDGCGISREGLATIAQEGDSGRYSTSKLYAQNSMNAESTFGFRGEALVSAAELSCLEIVSRTSMSRDSWSVIVKGGKRLYEGSAVRWRRETPGTVVCVRDAFYNLPVRRQSHPPPSRTWDMVRQEMETYALVFPTVAFQLETVQQQDESKQSREKLVRLARTSSFVKSFQRVYGEALVDSVEDIEASSENVTVQGFISLCGSYTKVDEMLHINRHPIRSSELHRLIDSLFSRSSFARTVRYSLLELCPTDISLTPRLLRRSPRKAERRPVYVLNIIVPPCEFDNCIEPDKTTIEFQDRMLVFRLLSSVIQNFLLRHNFSLAQDTSNGQEDTDRVPSDTPRKRRKLDDSFDDSSFVEAESLKHMSLLDRNEAATIPAFFSSEIFASADEESREIQWTDPNTGQGFIIDSRSGNSRRLEEGNNRKTDSLGGSNRSFRSNRRSLKLQSQTSLQRQDKTPEWLSRALRSNQVYSLHDPSAEPLTVPFLSINGNLTRERTSFQSQISSFFTHSNVGSTRLSRVQLRQATVINQVDRKFIACLVRRDNDGNQSAEAEGSEAGSIQSPLLVLVDQHAADERIRVESFLKPLCLGYLHSRAGNRGPTNGHLLTQLFAPFPVLLTKYEASLLQKDYVQSAFQNWGISFSEPSFGSASEASNVGGSNSEYVQVLVSSLPSILSDKLLQGKELQECIKNFIGQIQCGDLDLGIGQSQHTPPSGAEREHDWLSGLRHCPKHILELVNSKACRGAIMFNDRLSKEQCERLILQLSQTAYPFQCAHGRFVLDIYVRCQSKLIPSTGPL</sequence>
<reference evidence="6 7" key="1">
    <citation type="journal article" date="2019" name="Nat. Ecol. Evol.">
        <title>Megaphylogeny resolves global patterns of mushroom evolution.</title>
        <authorList>
            <person name="Varga T."/>
            <person name="Krizsan K."/>
            <person name="Foldi C."/>
            <person name="Dima B."/>
            <person name="Sanchez-Garcia M."/>
            <person name="Sanchez-Ramirez S."/>
            <person name="Szollosi G.J."/>
            <person name="Szarkandi J.G."/>
            <person name="Papp V."/>
            <person name="Albert L."/>
            <person name="Andreopoulos W."/>
            <person name="Angelini C."/>
            <person name="Antonin V."/>
            <person name="Barry K.W."/>
            <person name="Bougher N.L."/>
            <person name="Buchanan P."/>
            <person name="Buyck B."/>
            <person name="Bense V."/>
            <person name="Catcheside P."/>
            <person name="Chovatia M."/>
            <person name="Cooper J."/>
            <person name="Damon W."/>
            <person name="Desjardin D."/>
            <person name="Finy P."/>
            <person name="Geml J."/>
            <person name="Haridas S."/>
            <person name="Hughes K."/>
            <person name="Justo A."/>
            <person name="Karasinski D."/>
            <person name="Kautmanova I."/>
            <person name="Kiss B."/>
            <person name="Kocsube S."/>
            <person name="Kotiranta H."/>
            <person name="LaButti K.M."/>
            <person name="Lechner B.E."/>
            <person name="Liimatainen K."/>
            <person name="Lipzen A."/>
            <person name="Lukacs Z."/>
            <person name="Mihaltcheva S."/>
            <person name="Morgado L.N."/>
            <person name="Niskanen T."/>
            <person name="Noordeloos M.E."/>
            <person name="Ohm R.A."/>
            <person name="Ortiz-Santana B."/>
            <person name="Ovrebo C."/>
            <person name="Racz N."/>
            <person name="Riley R."/>
            <person name="Savchenko A."/>
            <person name="Shiryaev A."/>
            <person name="Soop K."/>
            <person name="Spirin V."/>
            <person name="Szebenyi C."/>
            <person name="Tomsovsky M."/>
            <person name="Tulloss R.E."/>
            <person name="Uehling J."/>
            <person name="Grigoriev I.V."/>
            <person name="Vagvolgyi C."/>
            <person name="Papp T."/>
            <person name="Martin F.M."/>
            <person name="Miettinen O."/>
            <person name="Hibbett D.S."/>
            <person name="Nagy L.G."/>
        </authorList>
    </citation>
    <scope>NUCLEOTIDE SEQUENCE [LARGE SCALE GENOMIC DNA]</scope>
    <source>
        <strain evidence="6 7">CBS 121175</strain>
    </source>
</reference>
<dbReference type="Pfam" id="PF13589">
    <property type="entry name" value="HATPase_c_3"/>
    <property type="match status" value="1"/>
</dbReference>
<dbReference type="GO" id="GO:0006298">
    <property type="term" value="P:mismatch repair"/>
    <property type="evidence" value="ECO:0007669"/>
    <property type="project" value="InterPro"/>
</dbReference>
<dbReference type="SUPFAM" id="SSF55874">
    <property type="entry name" value="ATPase domain of HSP90 chaperone/DNA topoisomerase II/histidine kinase"/>
    <property type="match status" value="1"/>
</dbReference>
<dbReference type="Proteomes" id="UP000307440">
    <property type="component" value="Unassembled WGS sequence"/>
</dbReference>
<evidence type="ECO:0000256" key="2">
    <source>
        <dbReference type="ARBA" id="ARBA00022763"/>
    </source>
</evidence>
<dbReference type="GO" id="GO:0032300">
    <property type="term" value="C:mismatch repair complex"/>
    <property type="evidence" value="ECO:0007669"/>
    <property type="project" value="InterPro"/>
</dbReference>
<dbReference type="GO" id="GO:0061982">
    <property type="term" value="P:meiosis I cell cycle process"/>
    <property type="evidence" value="ECO:0007669"/>
    <property type="project" value="UniProtKB-ARBA"/>
</dbReference>
<dbReference type="SMART" id="SM00853">
    <property type="entry name" value="MutL_C"/>
    <property type="match status" value="1"/>
</dbReference>
<dbReference type="PANTHER" id="PTHR10073">
    <property type="entry name" value="DNA MISMATCH REPAIR PROTEIN MLH, PMS, MUTL"/>
    <property type="match status" value="1"/>
</dbReference>
<dbReference type="InterPro" id="IPR036890">
    <property type="entry name" value="HATPase_C_sf"/>
</dbReference>
<dbReference type="Pfam" id="PF01119">
    <property type="entry name" value="DNA_mis_repair"/>
    <property type="match status" value="1"/>
</dbReference>
<dbReference type="PANTHER" id="PTHR10073:SF47">
    <property type="entry name" value="DNA MISMATCH REPAIR PROTEIN MLH3"/>
    <property type="match status" value="1"/>
</dbReference>
<dbReference type="GO" id="GO:0005524">
    <property type="term" value="F:ATP binding"/>
    <property type="evidence" value="ECO:0007669"/>
    <property type="project" value="InterPro"/>
</dbReference>
<keyword evidence="2" id="KW-0227">DNA damage</keyword>
<dbReference type="Gene3D" id="3.30.230.10">
    <property type="match status" value="1"/>
</dbReference>
<evidence type="ECO:0000313" key="7">
    <source>
        <dbReference type="Proteomes" id="UP000307440"/>
    </source>
</evidence>
<evidence type="ECO:0000259" key="4">
    <source>
        <dbReference type="SMART" id="SM00853"/>
    </source>
</evidence>
<dbReference type="InterPro" id="IPR020568">
    <property type="entry name" value="Ribosomal_Su5_D2-typ_SF"/>
</dbReference>
<dbReference type="OrthoDB" id="429932at2759"/>
<proteinExistence type="inferred from homology"/>
<dbReference type="InterPro" id="IPR014762">
    <property type="entry name" value="DNA_mismatch_repair_CS"/>
</dbReference>
<dbReference type="InterPro" id="IPR038973">
    <property type="entry name" value="MutL/Mlh/Pms-like"/>
</dbReference>
<dbReference type="InterPro" id="IPR014721">
    <property type="entry name" value="Ribsml_uS5_D2-typ_fold_subgr"/>
</dbReference>
<keyword evidence="7" id="KW-1185">Reference proteome</keyword>
<name>A0A5C3KJK2_COPMA</name>
<dbReference type="InterPro" id="IPR037198">
    <property type="entry name" value="MutL_C_sf"/>
</dbReference>
<evidence type="ECO:0000259" key="5">
    <source>
        <dbReference type="SMART" id="SM01340"/>
    </source>
</evidence>
<dbReference type="EMBL" id="ML210303">
    <property type="protein sequence ID" value="TFK20356.1"/>
    <property type="molecule type" value="Genomic_DNA"/>
</dbReference>
<dbReference type="STRING" id="230819.A0A5C3KJK2"/>
<dbReference type="SUPFAM" id="SSF54211">
    <property type="entry name" value="Ribosomal protein S5 domain 2-like"/>
    <property type="match status" value="1"/>
</dbReference>
<dbReference type="AlphaFoldDB" id="A0A5C3KJK2"/>
<dbReference type="SMART" id="SM01340">
    <property type="entry name" value="DNA_mis_repair"/>
    <property type="match status" value="1"/>
</dbReference>
<dbReference type="GO" id="GO:0016887">
    <property type="term" value="F:ATP hydrolysis activity"/>
    <property type="evidence" value="ECO:0007669"/>
    <property type="project" value="InterPro"/>
</dbReference>
<dbReference type="InterPro" id="IPR014790">
    <property type="entry name" value="MutL_C"/>
</dbReference>
<accession>A0A5C3KJK2</accession>
<evidence type="ECO:0008006" key="8">
    <source>
        <dbReference type="Google" id="ProtNLM"/>
    </source>
</evidence>
<feature type="compositionally biased region" description="Basic and acidic residues" evidence="3">
    <location>
        <begin position="468"/>
        <end position="479"/>
    </location>
</feature>
<evidence type="ECO:0000256" key="1">
    <source>
        <dbReference type="ARBA" id="ARBA00006082"/>
    </source>
</evidence>
<dbReference type="Gene3D" id="3.30.1540.20">
    <property type="entry name" value="MutL, C-terminal domain, dimerisation subdomain"/>
    <property type="match status" value="2"/>
</dbReference>
<dbReference type="Gene3D" id="3.30.565.10">
    <property type="entry name" value="Histidine kinase-like ATPase, C-terminal domain"/>
    <property type="match status" value="1"/>
</dbReference>
<feature type="compositionally biased region" description="Basic and acidic residues" evidence="3">
    <location>
        <begin position="384"/>
        <end position="401"/>
    </location>
</feature>
<dbReference type="GO" id="GO:0140664">
    <property type="term" value="F:ATP-dependent DNA damage sensor activity"/>
    <property type="evidence" value="ECO:0007669"/>
    <property type="project" value="InterPro"/>
</dbReference>
<dbReference type="GO" id="GO:0030983">
    <property type="term" value="F:mismatched DNA binding"/>
    <property type="evidence" value="ECO:0007669"/>
    <property type="project" value="InterPro"/>
</dbReference>
<organism evidence="6 7">
    <name type="scientific">Coprinopsis marcescibilis</name>
    <name type="common">Agaric fungus</name>
    <name type="synonym">Psathyrella marcescibilis</name>
    <dbReference type="NCBI Taxonomy" id="230819"/>
    <lineage>
        <taxon>Eukaryota</taxon>
        <taxon>Fungi</taxon>
        <taxon>Dikarya</taxon>
        <taxon>Basidiomycota</taxon>
        <taxon>Agaricomycotina</taxon>
        <taxon>Agaricomycetes</taxon>
        <taxon>Agaricomycetidae</taxon>
        <taxon>Agaricales</taxon>
        <taxon>Agaricineae</taxon>
        <taxon>Psathyrellaceae</taxon>
        <taxon>Coprinopsis</taxon>
    </lineage>
</organism>
<dbReference type="SUPFAM" id="SSF118116">
    <property type="entry name" value="DNA mismatch repair protein MutL"/>
    <property type="match status" value="1"/>
</dbReference>
<comment type="similarity">
    <text evidence="1">Belongs to the DNA mismatch repair MutL/HexB family.</text>
</comment>
<feature type="domain" description="MutL C-terminal dimerisation" evidence="4">
    <location>
        <begin position="579"/>
        <end position="803"/>
    </location>
</feature>
<gene>
    <name evidence="6" type="ORF">FA15DRAFT_599878</name>
</gene>